<sequence>MVLHNPNNWHWVDKNCIDWSRTYFKEKLPGISASAGSTTANISSVKSCEGDVDVCQRKGKVISLFDLALVLTFEGSSTPDGDKVSGEIKIPEVAYDSEESDYVFNVSSIKDDAVRDLVKKSIVPQLRTALFQFGKDLIREHGSGIQHSLDEVKSSFTRENTIKSQADIAALDAKPKSSASSSASATTTKDAQAAAAATNNVPKYNTEPLVKTEVTFRAPASEIIQTLLDPARVSAWSRSTAIIKPQVGFQYTLFGGNISGKITEITASKIQMTWRLREWKEGHSANLKLEVIEGPEDSAVKVSWTGIPLGEAETVLNNFDEYYVKPIKITFGYGVVL</sequence>
<gene>
    <name evidence="1" type="ORF">D0Z00_002197</name>
</gene>
<dbReference type="Proteomes" id="UP000744676">
    <property type="component" value="Unassembled WGS sequence"/>
</dbReference>
<comment type="caution">
    <text evidence="1">The sequence shown here is derived from an EMBL/GenBank/DDBJ whole genome shotgun (WGS) entry which is preliminary data.</text>
</comment>
<reference evidence="1 2" key="1">
    <citation type="journal article" date="2020" name="Front. Microbiol.">
        <title>Phenotypic and Genetic Characterization of the Cheese Ripening Yeast Geotrichum candidum.</title>
        <authorList>
            <person name="Perkins V."/>
            <person name="Vignola S."/>
            <person name="Lessard M.H."/>
            <person name="Plante P.L."/>
            <person name="Corbeil J."/>
            <person name="Dugat-Bony E."/>
            <person name="Frenette M."/>
            <person name="Labrie S."/>
        </authorList>
    </citation>
    <scope>NUCLEOTIDE SEQUENCE [LARGE SCALE GENOMIC DNA]</scope>
    <source>
        <strain evidence="1 2">LMA-1147</strain>
    </source>
</reference>
<evidence type="ECO:0000313" key="1">
    <source>
        <dbReference type="EMBL" id="KAF5097982.1"/>
    </source>
</evidence>
<keyword evidence="2" id="KW-1185">Reference proteome</keyword>
<name>A0ACB6V4U2_9ASCO</name>
<proteinExistence type="predicted"/>
<accession>A0ACB6V4U2</accession>
<protein>
    <submittedName>
        <fullName evidence="1">Uncharacterized protein</fullName>
    </submittedName>
</protein>
<dbReference type="EMBL" id="QVQA01000055">
    <property type="protein sequence ID" value="KAF5097982.1"/>
    <property type="molecule type" value="Genomic_DNA"/>
</dbReference>
<organism evidence="1 2">
    <name type="scientific">Geotrichum galactomycetum</name>
    <dbReference type="NCBI Taxonomy" id="27317"/>
    <lineage>
        <taxon>Eukaryota</taxon>
        <taxon>Fungi</taxon>
        <taxon>Dikarya</taxon>
        <taxon>Ascomycota</taxon>
        <taxon>Saccharomycotina</taxon>
        <taxon>Dipodascomycetes</taxon>
        <taxon>Dipodascales</taxon>
        <taxon>Dipodascaceae</taxon>
        <taxon>Geotrichum</taxon>
    </lineage>
</organism>
<evidence type="ECO:0000313" key="2">
    <source>
        <dbReference type="Proteomes" id="UP000744676"/>
    </source>
</evidence>